<comment type="caution">
    <text evidence="1">The sequence shown here is derived from an EMBL/GenBank/DDBJ whole genome shotgun (WGS) entry which is preliminary data.</text>
</comment>
<accession>A0A9P1DG85</accession>
<dbReference type="Proteomes" id="UP001152797">
    <property type="component" value="Unassembled WGS sequence"/>
</dbReference>
<organism evidence="1">
    <name type="scientific">Cladocopium goreaui</name>
    <dbReference type="NCBI Taxonomy" id="2562237"/>
    <lineage>
        <taxon>Eukaryota</taxon>
        <taxon>Sar</taxon>
        <taxon>Alveolata</taxon>
        <taxon>Dinophyceae</taxon>
        <taxon>Suessiales</taxon>
        <taxon>Symbiodiniaceae</taxon>
        <taxon>Cladocopium</taxon>
    </lineage>
</organism>
<dbReference type="OrthoDB" id="443027at2759"/>
<proteinExistence type="predicted"/>
<dbReference type="EMBL" id="CAMXCT010004279">
    <property type="protein sequence ID" value="CAI4008419.1"/>
    <property type="molecule type" value="Genomic_DNA"/>
</dbReference>
<gene>
    <name evidence="1" type="ORF">C1SCF055_LOCUS33866</name>
</gene>
<evidence type="ECO:0000313" key="1">
    <source>
        <dbReference type="EMBL" id="CAI4008419.1"/>
    </source>
</evidence>
<name>A0A9P1DG85_9DINO</name>
<evidence type="ECO:0000313" key="2">
    <source>
        <dbReference type="EMBL" id="CAL1161794.1"/>
    </source>
</evidence>
<dbReference type="EMBL" id="CAMXCT030004279">
    <property type="protein sequence ID" value="CAL4795731.1"/>
    <property type="molecule type" value="Genomic_DNA"/>
</dbReference>
<dbReference type="EMBL" id="CAMXCT020004279">
    <property type="protein sequence ID" value="CAL1161794.1"/>
    <property type="molecule type" value="Genomic_DNA"/>
</dbReference>
<dbReference type="AlphaFoldDB" id="A0A9P1DG85"/>
<reference evidence="1" key="1">
    <citation type="submission" date="2022-10" db="EMBL/GenBank/DDBJ databases">
        <authorList>
            <person name="Chen Y."/>
            <person name="Dougan E. K."/>
            <person name="Chan C."/>
            <person name="Rhodes N."/>
            <person name="Thang M."/>
        </authorList>
    </citation>
    <scope>NUCLEOTIDE SEQUENCE</scope>
</reference>
<keyword evidence="3" id="KW-1185">Reference proteome</keyword>
<reference evidence="2" key="2">
    <citation type="submission" date="2024-04" db="EMBL/GenBank/DDBJ databases">
        <authorList>
            <person name="Chen Y."/>
            <person name="Shah S."/>
            <person name="Dougan E. K."/>
            <person name="Thang M."/>
            <person name="Chan C."/>
        </authorList>
    </citation>
    <scope>NUCLEOTIDE SEQUENCE [LARGE SCALE GENOMIC DNA]</scope>
</reference>
<evidence type="ECO:0000313" key="3">
    <source>
        <dbReference type="Proteomes" id="UP001152797"/>
    </source>
</evidence>
<protein>
    <submittedName>
        <fullName evidence="1">Uncharacterized protein</fullName>
    </submittedName>
</protein>
<sequence length="845" mass="91388">MTQIPQICYSLRLLRARAGHLAAIGCRFSHRGGSELVLRPPPSWPVAKGADAEREKARELQTRIHIEVESIEDLRELVRAELQHFDEHHAVSCLERLGSIGRDAETEERLLGALLQRLDSGQMEISTLARLGAAAVSISLSDVVSLVTAKASQKANEFGNRDMAVLVRAMAMAGQGAAVEALVNGAAPRAPGLGARALVRLAWASARVRWQSPALDIVLEEAAGRADRLQPQAMSNLLWSMASLRNRNKNALRTLLPHMVDRVRRLSPQGLATGLWALAALRPRAGKSVSRPGWLEEDAVLRMLTQAIRCIEAFSPEDLGALARVTAVFASAQTRGADFAPLAEAVVSEATKNSERLHNLPPRQLSRILGSMARWRCRDQDSIERLTNEVARKAEQLNAEQTAAIIWASCALHVSTKLVPALSMQVSKLFQDRSERNTSAADFGSVAGLLWAASLSVKPGRSATWPRAYGSPESDWLNGSFLDMTNMELNASDAQTYQLAGVAVAGARLRLGDCSLLRATRQEIQKRAETGLEAQDCALAARGFATLGLHSEGLLGTLCHSFLQQVGRSFEGWDTGRDWSDMVEALLLAGTGSVLPGSFDAELISAYEDAVILPLLKHLEEIVASEGKTKALAQSLKSLERFAASLGLPGLGAEQSRQVLKRANLAEVAEISHPCWASAREAAAERLWSSNSIRSAWLSYNISLSLDDFQLEEQEPGRLVAVAGGHSEQVPGLLRPLALPGVSAAGRHAEHQAVLAVFSLLKAAQRRIQRRALTRASKDAKTRISGDVRIYAFGSTPCLSFLATLAQLKSHFPMIVLTVGFDEDVARIPRLPNASFGSKLQEAAA</sequence>